<sequence length="565" mass="63779">MKKTMKSLFFTLTAVLFVSFAGKAQSVEEGRRHLNAERYIKAGEVFNNLVQTNPTEETYFELGRYYLSIPTADVAKAKEAFTSGNALDKGSTMNEIGLAWVKIAQKDMAGAKVILDEIFKKNKNAKDPELLIKAAEGYTFKELPNDPAEAIMYLDKAMEVKKDDYPQLYIVRAKAFDIQNEGGDVMNALQNALRFNPKDKANVYSFMSRIWLQGKNYPEAQEAIKNSIAADVEHAPAYRYSSSLNQTYQRWDLAAEAAEKYLKYSDGDCSAKLRYTKIAFIAKDYDNVLKTVKEIESCNTDPIVHRLTGIAKFEQGKPAEAVDDLKTYLSKAEEEEIFGLDYGWLGRGYIEMAKNEMPVVEENEKLGVANIEKAVAMNDTTFDYYTHLGTYFQEKKDYPNAITFIKKDIATKKTPTGDDYWRLGYLQYVTRNYAGADSTFDKVCVAYGDSWAPPYLMSARAKAYKDTEDTTFQAAGKYEKYLSLLSDDEKTQNASNVAEAYNYLAGKELAVNKDIEKATEYLDLLLKYDPENERAMQLKNSINGVVPEEEMEGVEGDSLNTESGK</sequence>
<dbReference type="STRING" id="1605367.AFM12_16750"/>
<dbReference type="InterPro" id="IPR011990">
    <property type="entry name" value="TPR-like_helical_dom_sf"/>
</dbReference>
<dbReference type="SUPFAM" id="SSF48452">
    <property type="entry name" value="TPR-like"/>
    <property type="match status" value="2"/>
</dbReference>
<evidence type="ECO:0008006" key="7">
    <source>
        <dbReference type="Google" id="ProtNLM"/>
    </source>
</evidence>
<evidence type="ECO:0000256" key="4">
    <source>
        <dbReference type="SAM" id="SignalP"/>
    </source>
</evidence>
<keyword evidence="1" id="KW-0677">Repeat</keyword>
<dbReference type="PANTHER" id="PTHR44858">
    <property type="entry name" value="TETRATRICOPEPTIDE REPEAT PROTEIN 6"/>
    <property type="match status" value="1"/>
</dbReference>
<comment type="caution">
    <text evidence="5">The sequence shown here is derived from an EMBL/GenBank/DDBJ whole genome shotgun (WGS) entry which is preliminary data.</text>
</comment>
<evidence type="ECO:0000313" key="5">
    <source>
        <dbReference type="EMBL" id="KPM46888.1"/>
    </source>
</evidence>
<evidence type="ECO:0000313" key="6">
    <source>
        <dbReference type="Proteomes" id="UP000050454"/>
    </source>
</evidence>
<dbReference type="Gene3D" id="1.25.40.10">
    <property type="entry name" value="Tetratricopeptide repeat domain"/>
    <property type="match status" value="2"/>
</dbReference>
<dbReference type="InterPro" id="IPR050498">
    <property type="entry name" value="Ycf3"/>
</dbReference>
<keyword evidence="6" id="KW-1185">Reference proteome</keyword>
<dbReference type="SUPFAM" id="SSF81901">
    <property type="entry name" value="HCP-like"/>
    <property type="match status" value="1"/>
</dbReference>
<dbReference type="AlphaFoldDB" id="A0A0P7BXR0"/>
<evidence type="ECO:0000256" key="1">
    <source>
        <dbReference type="ARBA" id="ARBA00022737"/>
    </source>
</evidence>
<keyword evidence="4" id="KW-0732">Signal</keyword>
<evidence type="ECO:0000256" key="2">
    <source>
        <dbReference type="ARBA" id="ARBA00022803"/>
    </source>
</evidence>
<name>A0A0P7BXR0_9BACT</name>
<gene>
    <name evidence="5" type="ORF">AFM12_16750</name>
</gene>
<dbReference type="EMBL" id="LGTQ01000013">
    <property type="protein sequence ID" value="KPM46888.1"/>
    <property type="molecule type" value="Genomic_DNA"/>
</dbReference>
<feature type="region of interest" description="Disordered" evidence="3">
    <location>
        <begin position="546"/>
        <end position="565"/>
    </location>
</feature>
<proteinExistence type="predicted"/>
<keyword evidence="2" id="KW-0802">TPR repeat</keyword>
<dbReference type="InterPro" id="IPR019734">
    <property type="entry name" value="TPR_rpt"/>
</dbReference>
<accession>A0A0P7BXR0</accession>
<reference evidence="5 6" key="1">
    <citation type="submission" date="2015-07" db="EMBL/GenBank/DDBJ databases">
        <title>The draft genome sequence of Leadbetterella sp. JN14-9.</title>
        <authorList>
            <person name="Liu Y."/>
            <person name="Du J."/>
            <person name="Shao Z."/>
        </authorList>
    </citation>
    <scope>NUCLEOTIDE SEQUENCE [LARGE SCALE GENOMIC DNA]</scope>
    <source>
        <strain evidence="5 6">JN14-9</strain>
    </source>
</reference>
<dbReference type="PANTHER" id="PTHR44858:SF1">
    <property type="entry name" value="UDP-N-ACETYLGLUCOSAMINE--PEPTIDE N-ACETYLGLUCOSAMINYLTRANSFERASE SPINDLY-RELATED"/>
    <property type="match status" value="1"/>
</dbReference>
<feature type="signal peptide" evidence="4">
    <location>
        <begin position="1"/>
        <end position="21"/>
    </location>
</feature>
<dbReference type="SMART" id="SM00028">
    <property type="entry name" value="TPR"/>
    <property type="match status" value="5"/>
</dbReference>
<organism evidence="5 6">
    <name type="scientific">Jiulongibacter sediminis</name>
    <dbReference type="NCBI Taxonomy" id="1605367"/>
    <lineage>
        <taxon>Bacteria</taxon>
        <taxon>Pseudomonadati</taxon>
        <taxon>Bacteroidota</taxon>
        <taxon>Cytophagia</taxon>
        <taxon>Cytophagales</taxon>
        <taxon>Leadbetterellaceae</taxon>
        <taxon>Jiulongibacter</taxon>
    </lineage>
</organism>
<evidence type="ECO:0000256" key="3">
    <source>
        <dbReference type="SAM" id="MobiDB-lite"/>
    </source>
</evidence>
<dbReference type="Proteomes" id="UP000050454">
    <property type="component" value="Unassembled WGS sequence"/>
</dbReference>
<dbReference type="PATRIC" id="fig|1605367.3.peg.784"/>
<feature type="chain" id="PRO_5006136316" description="Tetratricopeptide repeat protein" evidence="4">
    <location>
        <begin position="22"/>
        <end position="565"/>
    </location>
</feature>
<dbReference type="RefSeq" id="WP_055150611.1">
    <property type="nucleotide sequence ID" value="NZ_JXSZ01000013.1"/>
</dbReference>
<protein>
    <recommendedName>
        <fullName evidence="7">Tetratricopeptide repeat protein</fullName>
    </recommendedName>
</protein>